<dbReference type="Gene3D" id="3.50.50.60">
    <property type="entry name" value="FAD/NAD(P)-binding domain"/>
    <property type="match status" value="1"/>
</dbReference>
<reference evidence="4 5" key="1">
    <citation type="submission" date="2016-11" db="EMBL/GenBank/DDBJ databases">
        <authorList>
            <person name="Jaros S."/>
            <person name="Januszkiewicz K."/>
            <person name="Wedrychowicz H."/>
        </authorList>
    </citation>
    <scope>NUCLEOTIDE SEQUENCE [LARGE SCALE GENOMIC DNA]</scope>
    <source>
        <strain evidence="4 5">DSM 14916</strain>
    </source>
</reference>
<dbReference type="PRINTS" id="PR00420">
    <property type="entry name" value="RNGMNOXGNASE"/>
</dbReference>
<protein>
    <submittedName>
        <fullName evidence="4">2-polyprenyl-6-methoxyphenol hydroxylase</fullName>
    </submittedName>
</protein>
<feature type="domain" description="FAD-binding" evidence="3">
    <location>
        <begin position="4"/>
        <end position="351"/>
    </location>
</feature>
<dbReference type="SUPFAM" id="SSF51905">
    <property type="entry name" value="FAD/NAD(P)-binding domain"/>
    <property type="match status" value="1"/>
</dbReference>
<keyword evidence="5" id="KW-1185">Reference proteome</keyword>
<evidence type="ECO:0000313" key="4">
    <source>
        <dbReference type="EMBL" id="SHK11186.1"/>
    </source>
</evidence>
<dbReference type="RefSeq" id="WP_073138378.1">
    <property type="nucleotide sequence ID" value="NZ_FQZF01000032.1"/>
</dbReference>
<dbReference type="Pfam" id="PF21274">
    <property type="entry name" value="Rng_hyd_C"/>
    <property type="match status" value="1"/>
</dbReference>
<dbReference type="OrthoDB" id="9791689at2"/>
<dbReference type="Proteomes" id="UP000184387">
    <property type="component" value="Unassembled WGS sequence"/>
</dbReference>
<keyword evidence="1" id="KW-0285">Flavoprotein</keyword>
<dbReference type="Gene3D" id="3.30.9.10">
    <property type="entry name" value="D-Amino Acid Oxidase, subunit A, domain 2"/>
    <property type="match status" value="1"/>
</dbReference>
<sequence>MRQVPVLVVGGGPVGMTLALELAGRGVACTLAERNPTTTRHPKMDITNARSMELFRRLGLVPALRAAAVPEAHPFDVSWVTSMVGHELHRFRYASVDAAWDRIRARNDGSQPGEAPMRVSQVEIEPVLKRAVDASPLVDVRFGVAFEELSQDSEGVTATLRSADGTVETLRCAYLVGCDGGTSRVRACLDIALSGEARIMQRFMTHFHSDARDVLQRWGVAWHYQSPRGTLIAQNDRDVWTLHSRLPDGTDLAAVDPSALLRGFLGRDIPHRVVVANPWTPHLLVADSYGTGRVLLAGDAAHQYIPTGGYGMNTGIGDACDLGWKLAAVLQGFGGPTLLDAYEAERRPVGLRNREGSRSHNGTRGAIAALYGPALEAEGPEGDAARAEAGARIAAIGNAENESFGIEFGYAYPDSFIVCTDPAERPPDDPRRYEPSTVPGVRLPSVLLQDGTPIFDRLGPWFTLVTTGSQDVQALTAAASRHGMPLQVLRLEEPHLADLYGEQALLVRPDQHIAWRGPEPDAERAESIVLRVLGHQAGAAGARALMAAASK</sequence>
<dbReference type="AlphaFoldDB" id="A0A1M6PTG3"/>
<dbReference type="InterPro" id="IPR050641">
    <property type="entry name" value="RIFMO-like"/>
</dbReference>
<dbReference type="Pfam" id="PF01494">
    <property type="entry name" value="FAD_binding_3"/>
    <property type="match status" value="1"/>
</dbReference>
<evidence type="ECO:0000256" key="2">
    <source>
        <dbReference type="ARBA" id="ARBA00022827"/>
    </source>
</evidence>
<proteinExistence type="predicted"/>
<name>A0A1M6PTG3_9PROT</name>
<organism evidence="4 5">
    <name type="scientific">Muricoccus roseus</name>
    <dbReference type="NCBI Taxonomy" id="198092"/>
    <lineage>
        <taxon>Bacteria</taxon>
        <taxon>Pseudomonadati</taxon>
        <taxon>Pseudomonadota</taxon>
        <taxon>Alphaproteobacteria</taxon>
        <taxon>Acetobacterales</taxon>
        <taxon>Roseomonadaceae</taxon>
        <taxon>Muricoccus</taxon>
    </lineage>
</organism>
<dbReference type="GO" id="GO:0016709">
    <property type="term" value="F:oxidoreductase activity, acting on paired donors, with incorporation or reduction of molecular oxygen, NAD(P)H as one donor, and incorporation of one atom of oxygen"/>
    <property type="evidence" value="ECO:0007669"/>
    <property type="project" value="UniProtKB-ARBA"/>
</dbReference>
<dbReference type="STRING" id="198092.SAMN02745194_04192"/>
<evidence type="ECO:0000256" key="1">
    <source>
        <dbReference type="ARBA" id="ARBA00022630"/>
    </source>
</evidence>
<dbReference type="PANTHER" id="PTHR43004:SF21">
    <property type="entry name" value="FAD-BINDING DOMAIN-CONTAINING PROTEIN-RELATED"/>
    <property type="match status" value="1"/>
</dbReference>
<gene>
    <name evidence="4" type="ORF">SAMN02745194_04192</name>
</gene>
<dbReference type="Gene3D" id="3.40.30.120">
    <property type="match status" value="1"/>
</dbReference>
<dbReference type="InterPro" id="IPR002938">
    <property type="entry name" value="FAD-bd"/>
</dbReference>
<evidence type="ECO:0000313" key="5">
    <source>
        <dbReference type="Proteomes" id="UP000184387"/>
    </source>
</evidence>
<accession>A0A1M6PTG3</accession>
<keyword evidence="2" id="KW-0274">FAD</keyword>
<dbReference type="GO" id="GO:0071949">
    <property type="term" value="F:FAD binding"/>
    <property type="evidence" value="ECO:0007669"/>
    <property type="project" value="InterPro"/>
</dbReference>
<dbReference type="NCBIfam" id="NF004780">
    <property type="entry name" value="PRK06126.1"/>
    <property type="match status" value="1"/>
</dbReference>
<dbReference type="InterPro" id="IPR036188">
    <property type="entry name" value="FAD/NAD-bd_sf"/>
</dbReference>
<dbReference type="PANTHER" id="PTHR43004">
    <property type="entry name" value="TRK SYSTEM POTASSIUM UPTAKE PROTEIN"/>
    <property type="match status" value="1"/>
</dbReference>
<dbReference type="EMBL" id="FQZF01000032">
    <property type="protein sequence ID" value="SHK11186.1"/>
    <property type="molecule type" value="Genomic_DNA"/>
</dbReference>
<evidence type="ECO:0000259" key="3">
    <source>
        <dbReference type="Pfam" id="PF01494"/>
    </source>
</evidence>